<accession>A0A6G1EUJ5</accession>
<protein>
    <submittedName>
        <fullName evidence="1">Uncharacterized protein</fullName>
    </submittedName>
</protein>
<dbReference type="Proteomes" id="UP000479710">
    <property type="component" value="Unassembled WGS sequence"/>
</dbReference>
<gene>
    <name evidence="1" type="ORF">E2562_038889</name>
</gene>
<name>A0A6G1EUJ5_9ORYZ</name>
<keyword evidence="2" id="KW-1185">Reference proteome</keyword>
<organism evidence="1 2">
    <name type="scientific">Oryza meyeriana var. granulata</name>
    <dbReference type="NCBI Taxonomy" id="110450"/>
    <lineage>
        <taxon>Eukaryota</taxon>
        <taxon>Viridiplantae</taxon>
        <taxon>Streptophyta</taxon>
        <taxon>Embryophyta</taxon>
        <taxon>Tracheophyta</taxon>
        <taxon>Spermatophyta</taxon>
        <taxon>Magnoliopsida</taxon>
        <taxon>Liliopsida</taxon>
        <taxon>Poales</taxon>
        <taxon>Poaceae</taxon>
        <taxon>BOP clade</taxon>
        <taxon>Oryzoideae</taxon>
        <taxon>Oryzeae</taxon>
        <taxon>Oryzinae</taxon>
        <taxon>Oryza</taxon>
        <taxon>Oryza meyeriana</taxon>
    </lineage>
</organism>
<comment type="caution">
    <text evidence="1">The sequence shown here is derived from an EMBL/GenBank/DDBJ whole genome shotgun (WGS) entry which is preliminary data.</text>
</comment>
<evidence type="ECO:0000313" key="1">
    <source>
        <dbReference type="EMBL" id="KAF0928242.1"/>
    </source>
</evidence>
<evidence type="ECO:0000313" key="2">
    <source>
        <dbReference type="Proteomes" id="UP000479710"/>
    </source>
</evidence>
<reference evidence="1 2" key="1">
    <citation type="submission" date="2019-11" db="EMBL/GenBank/DDBJ databases">
        <title>Whole genome sequence of Oryza granulata.</title>
        <authorList>
            <person name="Li W."/>
        </authorList>
    </citation>
    <scope>NUCLEOTIDE SEQUENCE [LARGE SCALE GENOMIC DNA]</scope>
    <source>
        <strain evidence="2">cv. Menghai</strain>
        <tissue evidence="1">Leaf</tissue>
    </source>
</reference>
<dbReference type="AlphaFoldDB" id="A0A6G1EUJ5"/>
<proteinExistence type="predicted"/>
<dbReference type="EMBL" id="SPHZ02000003">
    <property type="protein sequence ID" value="KAF0928242.1"/>
    <property type="molecule type" value="Genomic_DNA"/>
</dbReference>
<sequence>MEGLTTRSRRLYGLQIAATRVVLPIPRLQIPIEPLPPTSLLIPAIKGRYTPTTFTHLLIIKSNSPKYLNLIILRTNGGNQVDW</sequence>